<comment type="caution">
    <text evidence="1">The sequence shown here is derived from an EMBL/GenBank/DDBJ whole genome shotgun (WGS) entry which is preliminary data.</text>
</comment>
<sequence>MRMGRAHRRLLRWEEIEEKHGVRRNTLKSWVRRGYLRSRARQGRAYLYLEADVLRCQRDRDAGTAPLRATR</sequence>
<reference evidence="1 2" key="1">
    <citation type="submission" date="2020-08" db="EMBL/GenBank/DDBJ databases">
        <title>Sequencing the genomes of 1000 actinobacteria strains.</title>
        <authorList>
            <person name="Klenk H.-P."/>
        </authorList>
    </citation>
    <scope>NUCLEOTIDE SEQUENCE [LARGE SCALE GENOMIC DNA]</scope>
    <source>
        <strain evidence="1 2">DSM 44593</strain>
    </source>
</reference>
<organism evidence="1 2">
    <name type="scientific">Streptomonospora salina</name>
    <dbReference type="NCBI Taxonomy" id="104205"/>
    <lineage>
        <taxon>Bacteria</taxon>
        <taxon>Bacillati</taxon>
        <taxon>Actinomycetota</taxon>
        <taxon>Actinomycetes</taxon>
        <taxon>Streptosporangiales</taxon>
        <taxon>Nocardiopsidaceae</taxon>
        <taxon>Streptomonospora</taxon>
    </lineage>
</organism>
<accession>A0A841EFW9</accession>
<keyword evidence="2" id="KW-1185">Reference proteome</keyword>
<gene>
    <name evidence="1" type="ORF">HNR25_003990</name>
</gene>
<name>A0A841EFW9_9ACTN</name>
<dbReference type="AlphaFoldDB" id="A0A841EFW9"/>
<proteinExistence type="predicted"/>
<dbReference type="Proteomes" id="UP000578077">
    <property type="component" value="Unassembled WGS sequence"/>
</dbReference>
<evidence type="ECO:0000313" key="2">
    <source>
        <dbReference type="Proteomes" id="UP000578077"/>
    </source>
</evidence>
<dbReference type="EMBL" id="JACHLY010000001">
    <property type="protein sequence ID" value="MBB6000239.1"/>
    <property type="molecule type" value="Genomic_DNA"/>
</dbReference>
<protein>
    <submittedName>
        <fullName evidence="1">Putative site-specific integrase-resolvase</fullName>
    </submittedName>
</protein>
<evidence type="ECO:0000313" key="1">
    <source>
        <dbReference type="EMBL" id="MBB6000239.1"/>
    </source>
</evidence>
<dbReference type="SUPFAM" id="SSF46955">
    <property type="entry name" value="Putative DNA-binding domain"/>
    <property type="match status" value="1"/>
</dbReference>
<dbReference type="InterPro" id="IPR009061">
    <property type="entry name" value="DNA-bd_dom_put_sf"/>
</dbReference>